<dbReference type="RefSeq" id="WP_379837310.1">
    <property type="nucleotide sequence ID" value="NZ_JBHRYQ010000001.1"/>
</dbReference>
<proteinExistence type="predicted"/>
<evidence type="ECO:0000256" key="3">
    <source>
        <dbReference type="ARBA" id="ARBA00022989"/>
    </source>
</evidence>
<evidence type="ECO:0000256" key="2">
    <source>
        <dbReference type="ARBA" id="ARBA00022692"/>
    </source>
</evidence>
<evidence type="ECO:0000256" key="1">
    <source>
        <dbReference type="ARBA" id="ARBA00004141"/>
    </source>
</evidence>
<reference evidence="7" key="1">
    <citation type="journal article" date="2019" name="Int. J. Syst. Evol. Microbiol.">
        <title>The Global Catalogue of Microorganisms (GCM) 10K type strain sequencing project: providing services to taxonomists for standard genome sequencing and annotation.</title>
        <authorList>
            <consortium name="The Broad Institute Genomics Platform"/>
            <consortium name="The Broad Institute Genome Sequencing Center for Infectious Disease"/>
            <person name="Wu L."/>
            <person name="Ma J."/>
        </authorList>
    </citation>
    <scope>NUCLEOTIDE SEQUENCE [LARGE SCALE GENOMIC DNA]</scope>
    <source>
        <strain evidence="7">CECT 7956</strain>
    </source>
</reference>
<evidence type="ECO:0000313" key="7">
    <source>
        <dbReference type="Proteomes" id="UP001595616"/>
    </source>
</evidence>
<keyword evidence="4 5" id="KW-0472">Membrane</keyword>
<feature type="transmembrane region" description="Helical" evidence="5">
    <location>
        <begin position="474"/>
        <end position="492"/>
    </location>
</feature>
<protein>
    <submittedName>
        <fullName evidence="6">APC family permease</fullName>
    </submittedName>
</protein>
<evidence type="ECO:0000256" key="5">
    <source>
        <dbReference type="SAM" id="Phobius"/>
    </source>
</evidence>
<organism evidence="6 7">
    <name type="scientific">Lacihabitans lacunae</name>
    <dbReference type="NCBI Taxonomy" id="1028214"/>
    <lineage>
        <taxon>Bacteria</taxon>
        <taxon>Pseudomonadati</taxon>
        <taxon>Bacteroidota</taxon>
        <taxon>Cytophagia</taxon>
        <taxon>Cytophagales</taxon>
        <taxon>Leadbetterellaceae</taxon>
        <taxon>Lacihabitans</taxon>
    </lineage>
</organism>
<dbReference type="EMBL" id="JBHRYQ010000001">
    <property type="protein sequence ID" value="MFC3810846.1"/>
    <property type="molecule type" value="Genomic_DNA"/>
</dbReference>
<sequence length="497" mass="53872">MAIKTANSTYLNYKTQMAEFKREFKLFDAVMLVAGSMIGSGIFVVSADVARQVGSTGWLLVSWLVAGGITMVAALCYGELTAMFPQAGGQYVFLSKAYSKLVGFLYGWSFFAVIQTGTIAAVAVAFAKYTGVLMPKIINDNITFFTLGDTSFKLTSQRLLAIGSILLLTWVNTRGVKEGKILQNIFSSTKLLAIALIIIIGLFLGANMEVVKMNFSHLFEGEQLTKIGDVWNKVPLSGIGIILAIGVTQVGTLFSSDAWNGLTFAGDEVVEPHKTIPRGMAIGTLLVTVLYLLVNITYLCILPLKGSPDGIDAFSRGIQFASEDRVAAAAATVLGGEQFSIVVAILIMISTFGCNNGLILSGARVYYQMAKDGIFFKSFSTLNSNGVPKTALWWQGIWASFLCLTGKYGDLLDFLMGVVILFYVFTILGVFVLRKKMPDQPRPIKAPLYPILPLIYIVVASALVVILIIEKPQFTFPGLGIVALGVPVYYAFKRTAK</sequence>
<feature type="transmembrane region" description="Helical" evidence="5">
    <location>
        <begin position="446"/>
        <end position="468"/>
    </location>
</feature>
<dbReference type="PIRSF" id="PIRSF006060">
    <property type="entry name" value="AA_transporter"/>
    <property type="match status" value="1"/>
</dbReference>
<dbReference type="Gene3D" id="1.20.1740.10">
    <property type="entry name" value="Amino acid/polyamine transporter I"/>
    <property type="match status" value="1"/>
</dbReference>
<feature type="transmembrane region" description="Helical" evidence="5">
    <location>
        <begin position="234"/>
        <end position="254"/>
    </location>
</feature>
<dbReference type="InterPro" id="IPR050598">
    <property type="entry name" value="AminoAcid_Transporter"/>
</dbReference>
<comment type="caution">
    <text evidence="6">The sequence shown here is derived from an EMBL/GenBank/DDBJ whole genome shotgun (WGS) entry which is preliminary data.</text>
</comment>
<comment type="subcellular location">
    <subcellularLocation>
        <location evidence="1">Membrane</location>
        <topology evidence="1">Multi-pass membrane protein</topology>
    </subcellularLocation>
</comment>
<evidence type="ECO:0000313" key="6">
    <source>
        <dbReference type="EMBL" id="MFC3810846.1"/>
    </source>
</evidence>
<gene>
    <name evidence="6" type="ORF">ACFOOI_09280</name>
</gene>
<feature type="transmembrane region" description="Helical" evidence="5">
    <location>
        <begin position="101"/>
        <end position="126"/>
    </location>
</feature>
<dbReference type="InterPro" id="IPR002293">
    <property type="entry name" value="AA/rel_permease1"/>
</dbReference>
<dbReference type="Pfam" id="PF13520">
    <property type="entry name" value="AA_permease_2"/>
    <property type="match status" value="1"/>
</dbReference>
<dbReference type="Proteomes" id="UP001595616">
    <property type="component" value="Unassembled WGS sequence"/>
</dbReference>
<accession>A0ABV7YXN0</accession>
<dbReference type="PANTHER" id="PTHR11785">
    <property type="entry name" value="AMINO ACID TRANSPORTER"/>
    <property type="match status" value="1"/>
</dbReference>
<feature type="transmembrane region" description="Helical" evidence="5">
    <location>
        <begin position="191"/>
        <end position="208"/>
    </location>
</feature>
<keyword evidence="7" id="KW-1185">Reference proteome</keyword>
<feature type="transmembrane region" description="Helical" evidence="5">
    <location>
        <begin position="58"/>
        <end position="80"/>
    </location>
</feature>
<feature type="transmembrane region" description="Helical" evidence="5">
    <location>
        <begin position="282"/>
        <end position="304"/>
    </location>
</feature>
<feature type="transmembrane region" description="Helical" evidence="5">
    <location>
        <begin position="154"/>
        <end position="171"/>
    </location>
</feature>
<name>A0ABV7YXN0_9BACT</name>
<evidence type="ECO:0000256" key="4">
    <source>
        <dbReference type="ARBA" id="ARBA00023136"/>
    </source>
</evidence>
<dbReference type="PANTHER" id="PTHR11785:SF512">
    <property type="entry name" value="SOBREMESA, ISOFORM B"/>
    <property type="match status" value="1"/>
</dbReference>
<feature type="transmembrane region" description="Helical" evidence="5">
    <location>
        <begin position="414"/>
        <end position="434"/>
    </location>
</feature>
<keyword evidence="3 5" id="KW-1133">Transmembrane helix</keyword>
<feature type="transmembrane region" description="Helical" evidence="5">
    <location>
        <begin position="26"/>
        <end position="46"/>
    </location>
</feature>
<feature type="transmembrane region" description="Helical" evidence="5">
    <location>
        <begin position="341"/>
        <end position="367"/>
    </location>
</feature>
<keyword evidence="2 5" id="KW-0812">Transmembrane</keyword>